<keyword evidence="1" id="KW-0472">Membrane</keyword>
<keyword evidence="1" id="KW-0812">Transmembrane</keyword>
<gene>
    <name evidence="2" type="ORF">NCTC10297_01859</name>
</gene>
<dbReference type="KEGG" id="mcun:NCTC10297_01859"/>
<feature type="transmembrane region" description="Helical" evidence="1">
    <location>
        <begin position="58"/>
        <end position="76"/>
    </location>
</feature>
<evidence type="ECO:0000256" key="1">
    <source>
        <dbReference type="SAM" id="Phobius"/>
    </source>
</evidence>
<organism evidence="2 3">
    <name type="scientific">Moraxella cuniculi</name>
    <dbReference type="NCBI Taxonomy" id="34061"/>
    <lineage>
        <taxon>Bacteria</taxon>
        <taxon>Pseudomonadati</taxon>
        <taxon>Pseudomonadota</taxon>
        <taxon>Gammaproteobacteria</taxon>
        <taxon>Moraxellales</taxon>
        <taxon>Moraxellaceae</taxon>
        <taxon>Moraxella</taxon>
    </lineage>
</organism>
<keyword evidence="1" id="KW-1133">Transmembrane helix</keyword>
<dbReference type="EMBL" id="LR134343">
    <property type="protein sequence ID" value="VEG13885.1"/>
    <property type="molecule type" value="Genomic_DNA"/>
</dbReference>
<protein>
    <submittedName>
        <fullName evidence="2">Uncharacterized protein</fullName>
    </submittedName>
</protein>
<dbReference type="RefSeq" id="WP_126331494.1">
    <property type="nucleotide sequence ID" value="NZ_LR134343.1"/>
</dbReference>
<accession>A0A3S4T0C6</accession>
<feature type="transmembrane region" description="Helical" evidence="1">
    <location>
        <begin position="6"/>
        <end position="21"/>
    </location>
</feature>
<evidence type="ECO:0000313" key="2">
    <source>
        <dbReference type="EMBL" id="VEG13885.1"/>
    </source>
</evidence>
<name>A0A3S4T0C6_9GAMM</name>
<evidence type="ECO:0000313" key="3">
    <source>
        <dbReference type="Proteomes" id="UP000274100"/>
    </source>
</evidence>
<proteinExistence type="predicted"/>
<dbReference type="Proteomes" id="UP000274100">
    <property type="component" value="Chromosome"/>
</dbReference>
<dbReference type="AlphaFoldDB" id="A0A3S4T0C6"/>
<sequence>MGIVFAIIIFLFFLGIIWAILRKILGDVAFLIPISVGVLLVSWLVQLLLGAFDITVSVWSIFFVIFAALILFGLWADAQSKKQKEIIARFFRHHQMGDLQDIVNELARCGFTNSDEKLILQTIDELIDSKQIEEADPGKLWKSLHQGEFVTKVEQVVIDLD</sequence>
<reference evidence="2 3" key="1">
    <citation type="submission" date="2018-12" db="EMBL/GenBank/DDBJ databases">
        <authorList>
            <consortium name="Pathogen Informatics"/>
        </authorList>
    </citation>
    <scope>NUCLEOTIDE SEQUENCE [LARGE SCALE GENOMIC DNA]</scope>
    <source>
        <strain evidence="2 3">NCTC10297</strain>
    </source>
</reference>
<feature type="transmembrane region" description="Helical" evidence="1">
    <location>
        <begin position="28"/>
        <end position="52"/>
    </location>
</feature>